<sequence>MKLRHFAPLIVACMATFLLLAYATVVTVAIPAIAADLHTDFAALQWVVDLYTLALAALLIVCGAVGDAIGRRRVFLAGFALFTLASLACGLAPGVRELIAFRGAQGVGGAAMFATTLPLIRASYQGREQHRAFAVWGAVAGLAAAVGNVCGGLLAEALGWRWIFLLAVPVGAAGLVLAVVFLPRDPERGAGRTDVPGSVLLSAGIAALVVGALLFGEHGAGAGPGLAAVVAAVTMLAFVVHERRTPDPVIDPALFRHPRFLAVVSVAFGYYFAAFGPLTVMSSWFQDGAGLDAVDTSLLLALQPAVFFAVSATCGAALQRVPLWIPLGVGTALCAAGCAGFALLGVSYGPAALVPSLLLTGVGAGMVSPVLPSAAMRDADPSRAGTAAAVANTARQVGLALGTAVCGGLFIGLAAPGRREYTTAVGEVGAVAALVALGAAVSAVVLLRRADAGVRGARSRVEAGESQAGES</sequence>
<feature type="transmembrane region" description="Helical" evidence="6">
    <location>
        <begin position="325"/>
        <end position="346"/>
    </location>
</feature>
<dbReference type="PANTHER" id="PTHR42718">
    <property type="entry name" value="MAJOR FACILITATOR SUPERFAMILY MULTIDRUG TRANSPORTER MFSC"/>
    <property type="match status" value="1"/>
</dbReference>
<dbReference type="PANTHER" id="PTHR42718:SF49">
    <property type="entry name" value="EXPORT PROTEIN"/>
    <property type="match status" value="1"/>
</dbReference>
<feature type="domain" description="Major facilitator superfamily (MFS) profile" evidence="7">
    <location>
        <begin position="8"/>
        <end position="451"/>
    </location>
</feature>
<evidence type="ECO:0000256" key="1">
    <source>
        <dbReference type="ARBA" id="ARBA00004651"/>
    </source>
</evidence>
<feature type="transmembrane region" description="Helical" evidence="6">
    <location>
        <begin position="160"/>
        <end position="183"/>
    </location>
</feature>
<protein>
    <submittedName>
        <fullName evidence="8">MFS transporter</fullName>
    </submittedName>
</protein>
<feature type="transmembrane region" description="Helical" evidence="6">
    <location>
        <begin position="297"/>
        <end position="318"/>
    </location>
</feature>
<feature type="transmembrane region" description="Helical" evidence="6">
    <location>
        <begin position="7"/>
        <end position="35"/>
    </location>
</feature>
<evidence type="ECO:0000259" key="7">
    <source>
        <dbReference type="PROSITE" id="PS50850"/>
    </source>
</evidence>
<evidence type="ECO:0000256" key="4">
    <source>
        <dbReference type="ARBA" id="ARBA00023136"/>
    </source>
</evidence>
<dbReference type="EMBL" id="JBHTGL010000008">
    <property type="protein sequence ID" value="MFD0624976.1"/>
    <property type="molecule type" value="Genomic_DNA"/>
</dbReference>
<reference evidence="9" key="1">
    <citation type="journal article" date="2019" name="Int. J. Syst. Evol. Microbiol.">
        <title>The Global Catalogue of Microorganisms (GCM) 10K type strain sequencing project: providing services to taxonomists for standard genome sequencing and annotation.</title>
        <authorList>
            <consortium name="The Broad Institute Genomics Platform"/>
            <consortium name="The Broad Institute Genome Sequencing Center for Infectious Disease"/>
            <person name="Wu L."/>
            <person name="Ma J."/>
        </authorList>
    </citation>
    <scope>NUCLEOTIDE SEQUENCE [LARGE SCALE GENOMIC DNA]</scope>
    <source>
        <strain evidence="9">JCM 12607</strain>
    </source>
</reference>
<evidence type="ECO:0000256" key="5">
    <source>
        <dbReference type="ARBA" id="ARBA00023251"/>
    </source>
</evidence>
<dbReference type="InterPro" id="IPR020846">
    <property type="entry name" value="MFS_dom"/>
</dbReference>
<keyword evidence="5" id="KW-0046">Antibiotic resistance</keyword>
<dbReference type="Gene3D" id="1.20.1720.10">
    <property type="entry name" value="Multidrug resistance protein D"/>
    <property type="match status" value="1"/>
</dbReference>
<evidence type="ECO:0000256" key="2">
    <source>
        <dbReference type="ARBA" id="ARBA00022692"/>
    </source>
</evidence>
<evidence type="ECO:0000256" key="6">
    <source>
        <dbReference type="SAM" id="Phobius"/>
    </source>
</evidence>
<feature type="transmembrane region" description="Helical" evidence="6">
    <location>
        <begin position="41"/>
        <end position="62"/>
    </location>
</feature>
<gene>
    <name evidence="8" type="ORF">ACFQ2K_21700</name>
</gene>
<feature type="transmembrane region" description="Helical" evidence="6">
    <location>
        <begin position="352"/>
        <end position="376"/>
    </location>
</feature>
<feature type="transmembrane region" description="Helical" evidence="6">
    <location>
        <begin position="99"/>
        <end position="120"/>
    </location>
</feature>
<dbReference type="SUPFAM" id="SSF103473">
    <property type="entry name" value="MFS general substrate transporter"/>
    <property type="match status" value="1"/>
</dbReference>
<feature type="transmembrane region" description="Helical" evidence="6">
    <location>
        <begin position="195"/>
        <end position="215"/>
    </location>
</feature>
<dbReference type="InterPro" id="IPR011701">
    <property type="entry name" value="MFS"/>
</dbReference>
<dbReference type="InterPro" id="IPR036259">
    <property type="entry name" value="MFS_trans_sf"/>
</dbReference>
<evidence type="ECO:0000313" key="9">
    <source>
        <dbReference type="Proteomes" id="UP001596915"/>
    </source>
</evidence>
<dbReference type="Gene3D" id="1.20.1250.20">
    <property type="entry name" value="MFS general substrate transporter like domains"/>
    <property type="match status" value="1"/>
</dbReference>
<feature type="transmembrane region" description="Helical" evidence="6">
    <location>
        <begin position="397"/>
        <end position="416"/>
    </location>
</feature>
<organism evidence="8 9">
    <name type="scientific">Streptomyces sanglieri</name>
    <dbReference type="NCBI Taxonomy" id="193460"/>
    <lineage>
        <taxon>Bacteria</taxon>
        <taxon>Bacillati</taxon>
        <taxon>Actinomycetota</taxon>
        <taxon>Actinomycetes</taxon>
        <taxon>Kitasatosporales</taxon>
        <taxon>Streptomycetaceae</taxon>
        <taxon>Streptomyces</taxon>
    </lineage>
</organism>
<evidence type="ECO:0000313" key="8">
    <source>
        <dbReference type="EMBL" id="MFD0624976.1"/>
    </source>
</evidence>
<comment type="subcellular location">
    <subcellularLocation>
        <location evidence="1">Cell membrane</location>
        <topology evidence="1">Multi-pass membrane protein</topology>
    </subcellularLocation>
</comment>
<proteinExistence type="predicted"/>
<feature type="transmembrane region" description="Helical" evidence="6">
    <location>
        <begin position="221"/>
        <end position="240"/>
    </location>
</feature>
<keyword evidence="3 6" id="KW-1133">Transmembrane helix</keyword>
<dbReference type="PROSITE" id="PS50850">
    <property type="entry name" value="MFS"/>
    <property type="match status" value="1"/>
</dbReference>
<feature type="transmembrane region" description="Helical" evidence="6">
    <location>
        <begin position="260"/>
        <end position="285"/>
    </location>
</feature>
<feature type="transmembrane region" description="Helical" evidence="6">
    <location>
        <begin position="74"/>
        <end position="93"/>
    </location>
</feature>
<dbReference type="Pfam" id="PF07690">
    <property type="entry name" value="MFS_1"/>
    <property type="match status" value="1"/>
</dbReference>
<dbReference type="CDD" id="cd17321">
    <property type="entry name" value="MFS_MMR_MDR_like"/>
    <property type="match status" value="1"/>
</dbReference>
<keyword evidence="4 6" id="KW-0472">Membrane</keyword>
<feature type="transmembrane region" description="Helical" evidence="6">
    <location>
        <begin position="132"/>
        <end position="154"/>
    </location>
</feature>
<keyword evidence="9" id="KW-1185">Reference proteome</keyword>
<keyword evidence="2 6" id="KW-0812">Transmembrane</keyword>
<accession>A0ABW2WXF3</accession>
<evidence type="ECO:0000256" key="3">
    <source>
        <dbReference type="ARBA" id="ARBA00022989"/>
    </source>
</evidence>
<feature type="transmembrane region" description="Helical" evidence="6">
    <location>
        <begin position="428"/>
        <end position="447"/>
    </location>
</feature>
<dbReference type="Proteomes" id="UP001596915">
    <property type="component" value="Unassembled WGS sequence"/>
</dbReference>
<dbReference type="PRINTS" id="PR01036">
    <property type="entry name" value="TCRTETB"/>
</dbReference>
<name>A0ABW2WXF3_9ACTN</name>
<comment type="caution">
    <text evidence="8">The sequence shown here is derived from an EMBL/GenBank/DDBJ whole genome shotgun (WGS) entry which is preliminary data.</text>
</comment>